<dbReference type="AlphaFoldDB" id="A0A0R2B4N6"/>
<organism evidence="1 2">
    <name type="scientific">Secundilactobacillus collinoides DSM 20515 = JCM 1123</name>
    <dbReference type="NCBI Taxonomy" id="1423733"/>
    <lineage>
        <taxon>Bacteria</taxon>
        <taxon>Bacillati</taxon>
        <taxon>Bacillota</taxon>
        <taxon>Bacilli</taxon>
        <taxon>Lactobacillales</taxon>
        <taxon>Lactobacillaceae</taxon>
        <taxon>Secundilactobacillus</taxon>
    </lineage>
</organism>
<dbReference type="RefSeq" id="WP_054762104.1">
    <property type="nucleotide sequence ID" value="NZ_AYYR01000094.1"/>
</dbReference>
<dbReference type="Proteomes" id="UP000051845">
    <property type="component" value="Unassembled WGS sequence"/>
</dbReference>
<protein>
    <submittedName>
        <fullName evidence="1">Uncharacterized protein</fullName>
    </submittedName>
</protein>
<dbReference type="PATRIC" id="fig|1423733.4.peg.353"/>
<evidence type="ECO:0000313" key="1">
    <source>
        <dbReference type="EMBL" id="KRM74167.1"/>
    </source>
</evidence>
<sequence length="121" mass="13605">MKEIKVVGDIRYGKYQPALTGNPIVDSALIDQFCQQLSDWLAQHDLAFNVSAEHAFSVSAASDTDVLYIIDKQILQAFEIHDLHQIHVVAVEHQALLHADPQSYYDTIEKTLKDLTISKLS</sequence>
<comment type="caution">
    <text evidence="1">The sequence shown here is derived from an EMBL/GenBank/DDBJ whole genome shotgun (WGS) entry which is preliminary data.</text>
</comment>
<dbReference type="EMBL" id="AYYR01000094">
    <property type="protein sequence ID" value="KRM74167.1"/>
    <property type="molecule type" value="Genomic_DNA"/>
</dbReference>
<gene>
    <name evidence="1" type="ORF">FC82_GL000330</name>
</gene>
<accession>A0A0R2B4N6</accession>
<evidence type="ECO:0000313" key="2">
    <source>
        <dbReference type="Proteomes" id="UP000051845"/>
    </source>
</evidence>
<reference evidence="1 2" key="1">
    <citation type="journal article" date="2015" name="Genome Announc.">
        <title>Expanding the biotechnology potential of lactobacilli through comparative genomics of 213 strains and associated genera.</title>
        <authorList>
            <person name="Sun Z."/>
            <person name="Harris H.M."/>
            <person name="McCann A."/>
            <person name="Guo C."/>
            <person name="Argimon S."/>
            <person name="Zhang W."/>
            <person name="Yang X."/>
            <person name="Jeffery I.B."/>
            <person name="Cooney J.C."/>
            <person name="Kagawa T.F."/>
            <person name="Liu W."/>
            <person name="Song Y."/>
            <person name="Salvetti E."/>
            <person name="Wrobel A."/>
            <person name="Rasinkangas P."/>
            <person name="Parkhill J."/>
            <person name="Rea M.C."/>
            <person name="O'Sullivan O."/>
            <person name="Ritari J."/>
            <person name="Douillard F.P."/>
            <person name="Paul Ross R."/>
            <person name="Yang R."/>
            <person name="Briner A.E."/>
            <person name="Felis G.E."/>
            <person name="de Vos W.M."/>
            <person name="Barrangou R."/>
            <person name="Klaenhammer T.R."/>
            <person name="Caufield P.W."/>
            <person name="Cui Y."/>
            <person name="Zhang H."/>
            <person name="O'Toole P.W."/>
        </authorList>
    </citation>
    <scope>NUCLEOTIDE SEQUENCE [LARGE SCALE GENOMIC DNA]</scope>
    <source>
        <strain evidence="1 2">DSM 20515</strain>
    </source>
</reference>
<proteinExistence type="predicted"/>
<name>A0A0R2B4N6_SECCO</name>